<dbReference type="GO" id="GO:0030163">
    <property type="term" value="P:protein catabolic process"/>
    <property type="evidence" value="ECO:0007669"/>
    <property type="project" value="InterPro"/>
</dbReference>
<reference evidence="3 4" key="1">
    <citation type="journal article" date="2020" name="Arch. Microbiol.">
        <title>The genome sequence of the giant phototrophic gammaproteobacterium Thiospirillum jenense gives insight into its physiological properties and phylogenetic relationships.</title>
        <authorList>
            <person name="Imhoff J.F."/>
            <person name="Meyer T.E."/>
            <person name="Kyndt J.A."/>
        </authorList>
    </citation>
    <scope>NUCLEOTIDE SEQUENCE [LARGE SCALE GENOMIC DNA]</scope>
    <source>
        <strain evidence="3 4">DSM 216</strain>
    </source>
</reference>
<proteinExistence type="inferred from homology"/>
<dbReference type="EMBL" id="JABVCQ010000001">
    <property type="protein sequence ID" value="MBB1124710.1"/>
    <property type="molecule type" value="Genomic_DNA"/>
</dbReference>
<dbReference type="NCBIfam" id="NF000669">
    <property type="entry name" value="PRK00033.1-2"/>
    <property type="match status" value="1"/>
</dbReference>
<comment type="function">
    <text evidence="1">Involved in the modulation of the specificity of the ClpAP-mediated ATP-dependent protein degradation.</text>
</comment>
<dbReference type="PANTHER" id="PTHR33473:SF19">
    <property type="entry name" value="ATP-DEPENDENT CLP PROTEASE ADAPTER PROTEIN CLPS"/>
    <property type="match status" value="1"/>
</dbReference>
<dbReference type="GO" id="GO:0008233">
    <property type="term" value="F:peptidase activity"/>
    <property type="evidence" value="ECO:0007669"/>
    <property type="project" value="UniProtKB-KW"/>
</dbReference>
<dbReference type="RefSeq" id="WP_182581811.1">
    <property type="nucleotide sequence ID" value="NZ_JABVCQ010000001.1"/>
</dbReference>
<keyword evidence="3" id="KW-0645">Protease</keyword>
<dbReference type="HAMAP" id="MF_00302">
    <property type="entry name" value="ClpS"/>
    <property type="match status" value="1"/>
</dbReference>
<dbReference type="Pfam" id="PF02617">
    <property type="entry name" value="ClpS"/>
    <property type="match status" value="1"/>
</dbReference>
<keyword evidence="4" id="KW-1185">Reference proteome</keyword>
<evidence type="ECO:0000256" key="1">
    <source>
        <dbReference type="HAMAP-Rule" id="MF_00302"/>
    </source>
</evidence>
<sequence length="110" mass="12426">MSEKDATFGDEPGADLLLQEARPQLKQPPLYKVLLLNDDYTPMDFVVQVLEQFFAMNYEQAVQVMLHVHTRGAGVCGVFSRDIAETKVTQVNDYSRANHHPLLCTMEAMP</sequence>
<dbReference type="InterPro" id="IPR003769">
    <property type="entry name" value="ClpS_core"/>
</dbReference>
<comment type="subunit">
    <text evidence="1">Binds to the N-terminal domain of the chaperone ClpA.</text>
</comment>
<dbReference type="InterPro" id="IPR014719">
    <property type="entry name" value="Ribosomal_bL12_C/ClpS-like"/>
</dbReference>
<evidence type="ECO:0000313" key="4">
    <source>
        <dbReference type="Proteomes" id="UP000548632"/>
    </source>
</evidence>
<accession>A0A839H7I1</accession>
<dbReference type="Proteomes" id="UP000548632">
    <property type="component" value="Unassembled WGS sequence"/>
</dbReference>
<dbReference type="NCBIfam" id="NF000672">
    <property type="entry name" value="PRK00033.1-5"/>
    <property type="match status" value="1"/>
</dbReference>
<dbReference type="PANTHER" id="PTHR33473">
    <property type="entry name" value="ATP-DEPENDENT CLP PROTEASE ADAPTER PROTEIN CLPS1, CHLOROPLASTIC"/>
    <property type="match status" value="1"/>
</dbReference>
<dbReference type="AlphaFoldDB" id="A0A839H7I1"/>
<dbReference type="InterPro" id="IPR022935">
    <property type="entry name" value="ClpS"/>
</dbReference>
<comment type="similarity">
    <text evidence="1">Belongs to the ClpS family.</text>
</comment>
<evidence type="ECO:0000259" key="2">
    <source>
        <dbReference type="Pfam" id="PF02617"/>
    </source>
</evidence>
<organism evidence="3 4">
    <name type="scientific">Thiospirillum jenense</name>
    <dbReference type="NCBI Taxonomy" id="1653858"/>
    <lineage>
        <taxon>Bacteria</taxon>
        <taxon>Pseudomonadati</taxon>
        <taxon>Pseudomonadota</taxon>
        <taxon>Gammaproteobacteria</taxon>
        <taxon>Chromatiales</taxon>
        <taxon>Chromatiaceae</taxon>
        <taxon>Thiospirillum</taxon>
    </lineage>
</organism>
<evidence type="ECO:0000313" key="3">
    <source>
        <dbReference type="EMBL" id="MBB1124710.1"/>
    </source>
</evidence>
<dbReference type="SUPFAM" id="SSF54736">
    <property type="entry name" value="ClpS-like"/>
    <property type="match status" value="1"/>
</dbReference>
<gene>
    <name evidence="1 3" type="primary">clpS</name>
    <name evidence="3" type="ORF">HUK38_00505</name>
</gene>
<dbReference type="FunFam" id="3.30.1390.10:FF:000002">
    <property type="entry name" value="ATP-dependent Clp protease adapter protein ClpS"/>
    <property type="match status" value="1"/>
</dbReference>
<comment type="caution">
    <text evidence="3">The sequence shown here is derived from an EMBL/GenBank/DDBJ whole genome shotgun (WGS) entry which is preliminary data.</text>
</comment>
<dbReference type="GO" id="GO:0006508">
    <property type="term" value="P:proteolysis"/>
    <property type="evidence" value="ECO:0007669"/>
    <property type="project" value="UniProtKB-UniRule"/>
</dbReference>
<feature type="domain" description="Adaptor protein ClpS core" evidence="2">
    <location>
        <begin position="26"/>
        <end position="105"/>
    </location>
</feature>
<protein>
    <recommendedName>
        <fullName evidence="1">ATP-dependent Clp protease adapter protein ClpS</fullName>
    </recommendedName>
</protein>
<dbReference type="Gene3D" id="3.30.1390.10">
    <property type="match status" value="1"/>
</dbReference>
<keyword evidence="3" id="KW-0378">Hydrolase</keyword>
<name>A0A839H7I1_9GAMM</name>